<evidence type="ECO:0000259" key="1">
    <source>
        <dbReference type="Pfam" id="PF01261"/>
    </source>
</evidence>
<dbReference type="Pfam" id="PF01261">
    <property type="entry name" value="AP_endonuc_2"/>
    <property type="match status" value="1"/>
</dbReference>
<accession>A0A0F9KQ24</accession>
<dbReference type="GO" id="GO:0008270">
    <property type="term" value="F:zinc ion binding"/>
    <property type="evidence" value="ECO:0007669"/>
    <property type="project" value="InterPro"/>
</dbReference>
<dbReference type="PANTHER" id="PTHR12110:SF21">
    <property type="entry name" value="XYLOSE ISOMERASE-LIKE TIM BARREL DOMAIN-CONTAINING PROTEIN"/>
    <property type="match status" value="1"/>
</dbReference>
<name>A0A0F9KQ24_9ZZZZ</name>
<gene>
    <name evidence="2" type="ORF">LCGC14_1303730</name>
</gene>
<dbReference type="InterPro" id="IPR050312">
    <property type="entry name" value="IolE/XylAMocC-like"/>
</dbReference>
<comment type="caution">
    <text evidence="2">The sequence shown here is derived from an EMBL/GenBank/DDBJ whole genome shotgun (WGS) entry which is preliminary data.</text>
</comment>
<feature type="domain" description="Xylose isomerase-like TIM barrel" evidence="1">
    <location>
        <begin position="53"/>
        <end position="273"/>
    </location>
</feature>
<dbReference type="SMART" id="SM00518">
    <property type="entry name" value="AP2Ec"/>
    <property type="match status" value="1"/>
</dbReference>
<reference evidence="2" key="1">
    <citation type="journal article" date="2015" name="Nature">
        <title>Complex archaea that bridge the gap between prokaryotes and eukaryotes.</title>
        <authorList>
            <person name="Spang A."/>
            <person name="Saw J.H."/>
            <person name="Jorgensen S.L."/>
            <person name="Zaremba-Niedzwiedzka K."/>
            <person name="Martijn J."/>
            <person name="Lind A.E."/>
            <person name="van Eijk R."/>
            <person name="Schleper C."/>
            <person name="Guy L."/>
            <person name="Ettema T.J."/>
        </authorList>
    </citation>
    <scope>NUCLEOTIDE SEQUENCE</scope>
</reference>
<organism evidence="2">
    <name type="scientific">marine sediment metagenome</name>
    <dbReference type="NCBI Taxonomy" id="412755"/>
    <lineage>
        <taxon>unclassified sequences</taxon>
        <taxon>metagenomes</taxon>
        <taxon>ecological metagenomes</taxon>
    </lineage>
</organism>
<dbReference type="GO" id="GO:0003677">
    <property type="term" value="F:DNA binding"/>
    <property type="evidence" value="ECO:0007669"/>
    <property type="project" value="InterPro"/>
</dbReference>
<dbReference type="EMBL" id="LAZR01007631">
    <property type="protein sequence ID" value="KKM83993.1"/>
    <property type="molecule type" value="Genomic_DNA"/>
</dbReference>
<dbReference type="SUPFAM" id="SSF51658">
    <property type="entry name" value="Xylose isomerase-like"/>
    <property type="match status" value="1"/>
</dbReference>
<sequence>MELGISSLGHIIEMGLSGNYKNLFDLQLNASEACLTYAEKKRIKLVELVLDPPAVFKNENRQKFIDLVNSYSLKKQVHSPFIDVNLCSHNNRISDASVESHIETAKICCEIDAQIMTIHPGLANFMINSIRAFNKVQLKRAINKLLDFSKDLNLAICLENMPQKAYIMTDDKNVEEVISFIDRDDLFFTYDTSHFYTCDGNIKRLWAKFHNIIRNIHIVDNFSKESDTHPPLGSGMINFKEIFKISRSYNYEGPVIVELSSAKSLHQSINFINKFL</sequence>
<evidence type="ECO:0000313" key="2">
    <source>
        <dbReference type="EMBL" id="KKM83993.1"/>
    </source>
</evidence>
<dbReference type="AlphaFoldDB" id="A0A0F9KQ24"/>
<dbReference type="InterPro" id="IPR001719">
    <property type="entry name" value="AP_endonuc_2"/>
</dbReference>
<proteinExistence type="predicted"/>
<dbReference type="GO" id="GO:0006281">
    <property type="term" value="P:DNA repair"/>
    <property type="evidence" value="ECO:0007669"/>
    <property type="project" value="InterPro"/>
</dbReference>
<dbReference type="PANTHER" id="PTHR12110">
    <property type="entry name" value="HYDROXYPYRUVATE ISOMERASE"/>
    <property type="match status" value="1"/>
</dbReference>
<protein>
    <recommendedName>
        <fullName evidence="1">Xylose isomerase-like TIM barrel domain-containing protein</fullName>
    </recommendedName>
</protein>
<dbReference type="InterPro" id="IPR036237">
    <property type="entry name" value="Xyl_isomerase-like_sf"/>
</dbReference>
<dbReference type="Gene3D" id="3.20.20.150">
    <property type="entry name" value="Divalent-metal-dependent TIM barrel enzymes"/>
    <property type="match status" value="1"/>
</dbReference>
<dbReference type="InterPro" id="IPR013022">
    <property type="entry name" value="Xyl_isomerase-like_TIM-brl"/>
</dbReference>